<dbReference type="EMBL" id="LGCM01000038">
    <property type="protein sequence ID" value="KPL80923.1"/>
    <property type="molecule type" value="Genomic_DNA"/>
</dbReference>
<dbReference type="InterPro" id="IPR000914">
    <property type="entry name" value="SBP_5_dom"/>
</dbReference>
<reference evidence="7" key="1">
    <citation type="journal article" date="2015" name="Genome Announc.">
        <title>Draft Genome Sequences of Anaerolinea thermolimosa IMO-1, Bellilinea caldifistulae GOMI-1, Leptolinea tardivitalis YMTK-2, Levilinea saccharolytica KIBI-1, Longilinea arvoryzae KOME-1, Previously Described as Members of the Class Anaerolineae (Chloroflexi).</title>
        <authorList>
            <person name="Matsuura N."/>
            <person name="Tourlousse M.D."/>
            <person name="Ohashi A."/>
            <person name="Hugenholtz P."/>
            <person name="Sekiguchi Y."/>
        </authorList>
    </citation>
    <scope>NUCLEOTIDE SEQUENCE</scope>
    <source>
        <strain evidence="7">KIBI-1</strain>
    </source>
</reference>
<protein>
    <submittedName>
        <fullName evidence="7">ABC-type dipeptide transport system, periplasmic component</fullName>
    </submittedName>
</protein>
<dbReference type="Proteomes" id="UP000050501">
    <property type="component" value="Unassembled WGS sequence"/>
</dbReference>
<dbReference type="CDD" id="cd08513">
    <property type="entry name" value="PBP2_thermophilic_Hb8_like"/>
    <property type="match status" value="1"/>
</dbReference>
<dbReference type="OrthoDB" id="9772924at2"/>
<dbReference type="PIRSF" id="PIRSF002741">
    <property type="entry name" value="MppA"/>
    <property type="match status" value="1"/>
</dbReference>
<dbReference type="RefSeq" id="WP_062419586.1">
    <property type="nucleotide sequence ID" value="NZ_BBXZ01000172.1"/>
</dbReference>
<feature type="chain" id="PRO_5007418293" evidence="5">
    <location>
        <begin position="29"/>
        <end position="656"/>
    </location>
</feature>
<dbReference type="InterPro" id="IPR039424">
    <property type="entry name" value="SBP_5"/>
</dbReference>
<feature type="signal peptide" evidence="5">
    <location>
        <begin position="1"/>
        <end position="28"/>
    </location>
</feature>
<evidence type="ECO:0000313" key="9">
    <source>
        <dbReference type="Proteomes" id="UP000050501"/>
    </source>
</evidence>
<dbReference type="PANTHER" id="PTHR30290:SF9">
    <property type="entry name" value="OLIGOPEPTIDE-BINDING PROTEIN APPA"/>
    <property type="match status" value="1"/>
</dbReference>
<evidence type="ECO:0000256" key="1">
    <source>
        <dbReference type="ARBA" id="ARBA00005695"/>
    </source>
</evidence>
<feature type="domain" description="Solute-binding protein family 5" evidence="6">
    <location>
        <begin position="166"/>
        <end position="539"/>
    </location>
</feature>
<keyword evidence="2" id="KW-0813">Transport</keyword>
<dbReference type="PROSITE" id="PS51257">
    <property type="entry name" value="PROKAR_LIPOPROTEIN"/>
    <property type="match status" value="1"/>
</dbReference>
<keyword evidence="3 5" id="KW-0732">Signal</keyword>
<sequence length="656" mass="69906">MNSGRLRPALWLAMTAVLVLSACQPASAPAAASPTPAAPPVQPTPIPSPSPTPQPRSLVVCLGQEPTTLYPYGSSARSTWSVLEAVYDGPVDTRAFEAVPVILSDLPTAENGGAVLKKAAVQAGDVVVDASGEVTVLAAGVKVLPAGCRTPECAQVWDGAAPLEMDQLTLQFKLLPDLLWSDGTPLKAADSVYSYQLSADPATPVSKRAVNRTFTYTALNDLTVQWVGIPGELPARLETRFWLPLPQHAWGQFAAADLPTQEAASRQPLGWGPYVVQEWAAGDHITLTRNPNYFRAAEGLPHFDTLVFRFLGQPLDNNLAALQAGECDLVDQTSLLDEQLEQVLEMQRDGKLKVYLGQGPEWEMLSLGILPAAYDDGYSPWGGDRADFFGDGRVRQALTYCLDRQGIVDSVFLGQTSVPAGYLPASHPWAAADLTALPFDPARGSQLLEEAGWKDLDGDPATPRVALGLANVPEGTPLTLNYVTTQAPVRQAAAQKLVQSLAQCGVQVTLQTLGTDALYAPGPEGTLFGRRFDLAQFSWDVGAQAAVCSLFESSQIPSAANNWLGVNVGGFSSPAYDAACGAARGAVVGLDAAAKDKLQAAERQFAQDLPVIPLYYRLKMAVSRPDLCQFDLDVSARSALWNLEALDFGETCPAQP</sequence>
<dbReference type="AlphaFoldDB" id="A0A0M8JQ11"/>
<dbReference type="Gene3D" id="3.40.190.10">
    <property type="entry name" value="Periplasmic binding protein-like II"/>
    <property type="match status" value="1"/>
</dbReference>
<dbReference type="PATRIC" id="fig|229921.5.peg.513"/>
<reference evidence="8 9" key="2">
    <citation type="submission" date="2015-07" db="EMBL/GenBank/DDBJ databases">
        <title>Genome sequence of Levilinea saccharolytica DSM 16555.</title>
        <authorList>
            <person name="Hemp J."/>
            <person name="Ward L.M."/>
            <person name="Pace L.A."/>
            <person name="Fischer W.W."/>
        </authorList>
    </citation>
    <scope>NUCLEOTIDE SEQUENCE [LARGE SCALE GENOMIC DNA]</scope>
    <source>
        <strain evidence="8 9">KIBI-1</strain>
    </source>
</reference>
<evidence type="ECO:0000313" key="7">
    <source>
        <dbReference type="EMBL" id="GAP19299.1"/>
    </source>
</evidence>
<accession>A0A0M8JQ11</accession>
<comment type="similarity">
    <text evidence="1">Belongs to the bacterial solute-binding protein 5 family.</text>
</comment>
<dbReference type="InterPro" id="IPR030678">
    <property type="entry name" value="Peptide/Ni-bd"/>
</dbReference>
<dbReference type="EMBL" id="DF967975">
    <property type="protein sequence ID" value="GAP19299.1"/>
    <property type="molecule type" value="Genomic_DNA"/>
</dbReference>
<dbReference type="STRING" id="229921.ADN01_10550"/>
<feature type="region of interest" description="Disordered" evidence="4">
    <location>
        <begin position="29"/>
        <end position="56"/>
    </location>
</feature>
<evidence type="ECO:0000256" key="4">
    <source>
        <dbReference type="SAM" id="MobiDB-lite"/>
    </source>
</evidence>
<keyword evidence="9" id="KW-1185">Reference proteome</keyword>
<proteinExistence type="inferred from homology"/>
<dbReference type="Pfam" id="PF00496">
    <property type="entry name" value="SBP_bac_5"/>
    <property type="match status" value="1"/>
</dbReference>
<dbReference type="GO" id="GO:0015833">
    <property type="term" value="P:peptide transport"/>
    <property type="evidence" value="ECO:0007669"/>
    <property type="project" value="TreeGrafter"/>
</dbReference>
<name>A0A0M8JQ11_9CHLR</name>
<gene>
    <name evidence="8" type="ORF">ADN01_10550</name>
    <name evidence="7" type="ORF">LSAC_03201</name>
</gene>
<dbReference type="GO" id="GO:0043190">
    <property type="term" value="C:ATP-binding cassette (ABC) transporter complex"/>
    <property type="evidence" value="ECO:0007669"/>
    <property type="project" value="InterPro"/>
</dbReference>
<organism evidence="7">
    <name type="scientific">Levilinea saccharolytica</name>
    <dbReference type="NCBI Taxonomy" id="229921"/>
    <lineage>
        <taxon>Bacteria</taxon>
        <taxon>Bacillati</taxon>
        <taxon>Chloroflexota</taxon>
        <taxon>Anaerolineae</taxon>
        <taxon>Anaerolineales</taxon>
        <taxon>Anaerolineaceae</taxon>
        <taxon>Levilinea</taxon>
    </lineage>
</organism>
<evidence type="ECO:0000313" key="8">
    <source>
        <dbReference type="EMBL" id="KPL80923.1"/>
    </source>
</evidence>
<dbReference type="GO" id="GO:0042597">
    <property type="term" value="C:periplasmic space"/>
    <property type="evidence" value="ECO:0007669"/>
    <property type="project" value="UniProtKB-ARBA"/>
</dbReference>
<dbReference type="GO" id="GO:1904680">
    <property type="term" value="F:peptide transmembrane transporter activity"/>
    <property type="evidence" value="ECO:0007669"/>
    <property type="project" value="TreeGrafter"/>
</dbReference>
<evidence type="ECO:0000256" key="3">
    <source>
        <dbReference type="ARBA" id="ARBA00022729"/>
    </source>
</evidence>
<dbReference type="SUPFAM" id="SSF53850">
    <property type="entry name" value="Periplasmic binding protein-like II"/>
    <property type="match status" value="1"/>
</dbReference>
<evidence type="ECO:0000256" key="5">
    <source>
        <dbReference type="SAM" id="SignalP"/>
    </source>
</evidence>
<evidence type="ECO:0000256" key="2">
    <source>
        <dbReference type="ARBA" id="ARBA00022448"/>
    </source>
</evidence>
<evidence type="ECO:0000259" key="6">
    <source>
        <dbReference type="Pfam" id="PF00496"/>
    </source>
</evidence>
<dbReference type="Gene3D" id="3.10.105.10">
    <property type="entry name" value="Dipeptide-binding Protein, Domain 3"/>
    <property type="match status" value="1"/>
</dbReference>
<feature type="compositionally biased region" description="Pro residues" evidence="4">
    <location>
        <begin position="36"/>
        <end position="54"/>
    </location>
</feature>
<dbReference type="PANTHER" id="PTHR30290">
    <property type="entry name" value="PERIPLASMIC BINDING COMPONENT OF ABC TRANSPORTER"/>
    <property type="match status" value="1"/>
</dbReference>